<dbReference type="EMBL" id="KZ992651">
    <property type="protein sequence ID" value="RKP07982.1"/>
    <property type="molecule type" value="Genomic_DNA"/>
</dbReference>
<sequence length="411" mass="43659">MLSSGQPVELGASLMHGVEDNPLVAIAAACSSASTLCLVPGPVTLIVPRPGGPVLSEAASGRLLMAVDDALATACAQADSLPALDVNLSVDAVLRPLLDSAAEQYGLDRAALHCAADVIAEDISAELSNAALCGINEEDELLGEDMFVAGGYTRVLEKLAGDALLSHVRLQHVVTHIDYSALLLSVGDMVQIATAEHGTFAADAVIITVPLGVLKAGVIQFTPPLSPQRQQAIECLGVGAHNKVILEFDHKLPPFWPLGYAFLTLRPADLEITDPAAAADVLPRESILFECMPTVQHSEHSRCEESTNPPTLIAYVHCSLAEMLEQRTDAEVADLFARHLACYFPQAPCVRPVRGMMSRWCQDIYARGSYSYIPVGSSAGSQYFIRASGGILGRRAHFADTAFYSKFVLGG</sequence>
<reference evidence="5" key="1">
    <citation type="journal article" date="2018" name="Nat. Microbiol.">
        <title>Leveraging single-cell genomics to expand the fungal tree of life.</title>
        <authorList>
            <person name="Ahrendt S.R."/>
            <person name="Quandt C.A."/>
            <person name="Ciobanu D."/>
            <person name="Clum A."/>
            <person name="Salamov A."/>
            <person name="Andreopoulos B."/>
            <person name="Cheng J.F."/>
            <person name="Woyke T."/>
            <person name="Pelin A."/>
            <person name="Henrissat B."/>
            <person name="Reynolds N.K."/>
            <person name="Benny G.L."/>
            <person name="Smith M.E."/>
            <person name="James T.Y."/>
            <person name="Grigoriev I.V."/>
        </authorList>
    </citation>
    <scope>NUCLEOTIDE SEQUENCE [LARGE SCALE GENOMIC DNA]</scope>
    <source>
        <strain evidence="5">RSA 1356</strain>
    </source>
</reference>
<dbReference type="SUPFAM" id="SSF54373">
    <property type="entry name" value="FAD-linked reductases, C-terminal domain"/>
    <property type="match status" value="1"/>
</dbReference>
<dbReference type="GO" id="GO:0016491">
    <property type="term" value="F:oxidoreductase activity"/>
    <property type="evidence" value="ECO:0007669"/>
    <property type="project" value="UniProtKB-KW"/>
</dbReference>
<evidence type="ECO:0000313" key="5">
    <source>
        <dbReference type="Proteomes" id="UP000271241"/>
    </source>
</evidence>
<dbReference type="Gene3D" id="3.50.50.60">
    <property type="entry name" value="FAD/NAD(P)-binding domain"/>
    <property type="match status" value="1"/>
</dbReference>
<proteinExistence type="inferred from homology"/>
<keyword evidence="5" id="KW-1185">Reference proteome</keyword>
<dbReference type="Pfam" id="PF01593">
    <property type="entry name" value="Amino_oxidase"/>
    <property type="match status" value="1"/>
</dbReference>
<evidence type="ECO:0000256" key="2">
    <source>
        <dbReference type="ARBA" id="ARBA00023002"/>
    </source>
</evidence>
<dbReference type="STRING" id="78915.A0A4P9XQ08"/>
<dbReference type="Proteomes" id="UP000271241">
    <property type="component" value="Unassembled WGS sequence"/>
</dbReference>
<dbReference type="InterPro" id="IPR036188">
    <property type="entry name" value="FAD/NAD-bd_sf"/>
</dbReference>
<dbReference type="AlphaFoldDB" id="A0A4P9XQ08"/>
<protein>
    <submittedName>
        <fullName evidence="4">Flavin-containing amine oxidoreductase-domain containing protein</fullName>
    </submittedName>
</protein>
<dbReference type="InterPro" id="IPR002937">
    <property type="entry name" value="Amino_oxidase"/>
</dbReference>
<dbReference type="OrthoDB" id="5046242at2759"/>
<dbReference type="InterPro" id="IPR050281">
    <property type="entry name" value="Flavin_monoamine_oxidase"/>
</dbReference>
<dbReference type="PANTHER" id="PTHR10742">
    <property type="entry name" value="FLAVIN MONOAMINE OXIDASE"/>
    <property type="match status" value="1"/>
</dbReference>
<feature type="domain" description="Amine oxidase" evidence="3">
    <location>
        <begin position="109"/>
        <end position="380"/>
    </location>
</feature>
<evidence type="ECO:0000313" key="4">
    <source>
        <dbReference type="EMBL" id="RKP07982.1"/>
    </source>
</evidence>
<accession>A0A4P9XQ08</accession>
<dbReference type="Gene3D" id="3.90.660.10">
    <property type="match status" value="1"/>
</dbReference>
<gene>
    <name evidence="4" type="ORF">THASP1DRAFT_23946</name>
</gene>
<dbReference type="PANTHER" id="PTHR10742:SF386">
    <property type="entry name" value="LYSINE-SPECIFIC HISTONE DEMETHYLASE 1A"/>
    <property type="match status" value="1"/>
</dbReference>
<comment type="similarity">
    <text evidence="1">Belongs to the flavin monoamine oxidase family.</text>
</comment>
<keyword evidence="2" id="KW-0560">Oxidoreductase</keyword>
<evidence type="ECO:0000259" key="3">
    <source>
        <dbReference type="Pfam" id="PF01593"/>
    </source>
</evidence>
<organism evidence="4 5">
    <name type="scientific">Thamnocephalis sphaerospora</name>
    <dbReference type="NCBI Taxonomy" id="78915"/>
    <lineage>
        <taxon>Eukaryota</taxon>
        <taxon>Fungi</taxon>
        <taxon>Fungi incertae sedis</taxon>
        <taxon>Zoopagomycota</taxon>
        <taxon>Zoopagomycotina</taxon>
        <taxon>Zoopagomycetes</taxon>
        <taxon>Zoopagales</taxon>
        <taxon>Sigmoideomycetaceae</taxon>
        <taxon>Thamnocephalis</taxon>
    </lineage>
</organism>
<evidence type="ECO:0000256" key="1">
    <source>
        <dbReference type="ARBA" id="ARBA00005995"/>
    </source>
</evidence>
<name>A0A4P9XQ08_9FUNG</name>
<dbReference type="SUPFAM" id="SSF51905">
    <property type="entry name" value="FAD/NAD(P)-binding domain"/>
    <property type="match status" value="1"/>
</dbReference>